<dbReference type="RefSeq" id="WP_112926106.1">
    <property type="nucleotide sequence ID" value="NZ_CP029556.1"/>
</dbReference>
<evidence type="ECO:0000313" key="1">
    <source>
        <dbReference type="EMBL" id="AXA83891.1"/>
    </source>
</evidence>
<dbReference type="Proteomes" id="UP000251842">
    <property type="component" value="Chromosome"/>
</dbReference>
<protein>
    <submittedName>
        <fullName evidence="1">Uncharacterized protein</fullName>
    </submittedName>
</protein>
<dbReference type="PROSITE" id="PS51257">
    <property type="entry name" value="PROKAR_LIPOPROTEIN"/>
    <property type="match status" value="1"/>
</dbReference>
<proteinExistence type="predicted"/>
<accession>A0A344J4D1</accession>
<dbReference type="AlphaFoldDB" id="A0A344J4D1"/>
<dbReference type="KEGG" id="lue:DCD74_03575"/>
<sequence length="231" mass="25370">MRRASILGAALVLLALAGCDLLPASKPEFKLQNTHAPGSALHDSTQLFIDGFNNDPELQQHFAETFSKDGMYAEMPRAISRGAQSLDAATVQDAVGGMKRAITSLEPADCAAFFRPESQRVIGMGERMQRGFEKVPPKHHAALMRYYLAALKAEATNAPRVRIDPQVREQAFQHLTMQYTGPAAERINRVMSYPAGASDEDLCWMGNSLLNGMEKLGDREREAATRTLLGH</sequence>
<evidence type="ECO:0000313" key="2">
    <source>
        <dbReference type="Proteomes" id="UP000251842"/>
    </source>
</evidence>
<keyword evidence="2" id="KW-1185">Reference proteome</keyword>
<reference evidence="2" key="1">
    <citation type="submission" date="2018-05" db="EMBL/GenBank/DDBJ databases">
        <title>Luteimonas pekinense sp. nov., isolated from human Meibomian gland secretions, Beijing, China.</title>
        <authorList>
            <person name="Wen T."/>
            <person name="Bai H."/>
            <person name="Lv H."/>
        </authorList>
    </citation>
    <scope>NUCLEOTIDE SEQUENCE [LARGE SCALE GENOMIC DNA]</scope>
    <source>
        <strain evidence="2">83-4</strain>
    </source>
</reference>
<dbReference type="EMBL" id="CP029556">
    <property type="protein sequence ID" value="AXA83891.1"/>
    <property type="molecule type" value="Genomic_DNA"/>
</dbReference>
<name>A0A344J4D1_9GAMM</name>
<gene>
    <name evidence="1" type="ORF">DCD74_03575</name>
</gene>
<dbReference type="OrthoDB" id="5965670at2"/>
<organism evidence="1 2">
    <name type="scientific">Solilutibacter oculi</name>
    <dbReference type="NCBI Taxonomy" id="2698682"/>
    <lineage>
        <taxon>Bacteria</taxon>
        <taxon>Pseudomonadati</taxon>
        <taxon>Pseudomonadota</taxon>
        <taxon>Gammaproteobacteria</taxon>
        <taxon>Lysobacterales</taxon>
        <taxon>Lysobacteraceae</taxon>
        <taxon>Solilutibacter</taxon>
    </lineage>
</organism>